<feature type="region of interest" description="Disordered" evidence="5">
    <location>
        <begin position="765"/>
        <end position="883"/>
    </location>
</feature>
<keyword evidence="3" id="KW-0347">Helicase</keyword>
<keyword evidence="2" id="KW-0378">Hydrolase</keyword>
<dbReference type="Proteomes" id="UP000476030">
    <property type="component" value="Unassembled WGS sequence"/>
</dbReference>
<dbReference type="GO" id="GO:0004386">
    <property type="term" value="F:helicase activity"/>
    <property type="evidence" value="ECO:0007669"/>
    <property type="project" value="UniProtKB-KW"/>
</dbReference>
<feature type="region of interest" description="Disordered" evidence="5">
    <location>
        <begin position="908"/>
        <end position="981"/>
    </location>
</feature>
<feature type="compositionally biased region" description="Basic and acidic residues" evidence="5">
    <location>
        <begin position="929"/>
        <end position="945"/>
    </location>
</feature>
<dbReference type="Pfam" id="PF22527">
    <property type="entry name" value="DEXQc_Suv3"/>
    <property type="match status" value="1"/>
</dbReference>
<dbReference type="SMART" id="SM00490">
    <property type="entry name" value="HELICc"/>
    <property type="match status" value="1"/>
</dbReference>
<proteinExistence type="predicted"/>
<dbReference type="PANTHER" id="PTHR12131">
    <property type="entry name" value="ATP-DEPENDENT RNA AND DNA HELICASE"/>
    <property type="match status" value="1"/>
</dbReference>
<dbReference type="AlphaFoldDB" id="A0A6L8W2L2"/>
<feature type="compositionally biased region" description="Polar residues" evidence="5">
    <location>
        <begin position="828"/>
        <end position="837"/>
    </location>
</feature>
<evidence type="ECO:0000256" key="5">
    <source>
        <dbReference type="SAM" id="MobiDB-lite"/>
    </source>
</evidence>
<dbReference type="SUPFAM" id="SSF52540">
    <property type="entry name" value="P-loop containing nucleoside triphosphate hydrolases"/>
    <property type="match status" value="2"/>
</dbReference>
<sequence length="981" mass="109759">MRPISPNNFKTGQVTAILGPTNTGKTHLAVERMMGHADGVIGLPLRLLAREVYERVVAIKGAANVALVTGEEKIIPPQAAYFVCTVEAMPLDRGFEFLAVDEIQLAEDPERGHIFTDRLLYARGREETLFLGAETIRPWIKRLIPEATYISRPRFSKLVYRGAKKISRLRPRTAIVAFSSSDVYAIAELVRRQRGGAAVVMGSLSPRTRNAQVELYQSGDVDYLVATDAIGMGLNMDIDHVAFAGTVKYDGSMSRRLRPAEFAQIAGRAGRHMNNGSFGTTANVEPLEDELIEKIEGHNFEAVRQIRWRNLNLDFTTTRDLLRSLETLPAIDGMVSPRDPDDYNAFRTLIKDEKVRRYSQSMPGVRQLWQVCQVPDFRKTMHDVHVRLIREIFLHLQGPTGKLPADWIAGHLKSLEKIDGDIDTLATRIAHTRTWTYISHVSDWVDDYKYWQETARTIEDKLSDALHERLTQRFVDRRTAMLVRKLKDRSQLEAQINETGEVHVEGHFLGTLTGLKFNADTSLNNTEARTLRNIGNKAVAAEIAARAARLASAEDAEITLDAQGKLIWQETPIATLAKGDMVLKPRIQLLASEQLNGSAQDAATKRLSDWVSAQIEARLKPLVQLETLPLTGAARGIAFQVSENLGAMPRYKLGDQIRLLEKKDYGRLKFGGIRVGYEHVFMPILLKPDPTALRCLLWAIFQERAEIPPAPPAGRVSFETDGKLPWTYYLTAGYAVYDKLAVRLDMLDRLAGLLRRASRGLLEDPEAVKEKAKDPIETTPSMPDADAAKQETEKSDTVTPEESKTITETEKASPSPEPEKSVEAEQTPPETSQNTAEQPDGVVAEASIDETLPATQSEEEKPAGTGEEKRKKDLPRNLPFKPTHEMLSLVGTTREQFSLILDKLGYIAEGEGEDLTYRRKSFKKKKQGPKPERRDKTRARAKDTQKSGNKRPAQAQKRPQPKQKEIDPDSPFAILKTLGKK</sequence>
<dbReference type="RefSeq" id="WP_161313777.1">
    <property type="nucleotide sequence ID" value="NZ_WTUW01000001.1"/>
</dbReference>
<dbReference type="Pfam" id="PF00271">
    <property type="entry name" value="Helicase_C"/>
    <property type="match status" value="1"/>
</dbReference>
<keyword evidence="8" id="KW-1185">Reference proteome</keyword>
<feature type="compositionally biased region" description="Basic and acidic residues" evidence="5">
    <location>
        <begin position="858"/>
        <end position="875"/>
    </location>
</feature>
<feature type="domain" description="Helicase C-terminal" evidence="6">
    <location>
        <begin position="154"/>
        <end position="326"/>
    </location>
</feature>
<evidence type="ECO:0000259" key="6">
    <source>
        <dbReference type="PROSITE" id="PS51194"/>
    </source>
</evidence>
<dbReference type="GO" id="GO:0005524">
    <property type="term" value="F:ATP binding"/>
    <property type="evidence" value="ECO:0007669"/>
    <property type="project" value="UniProtKB-KW"/>
</dbReference>
<keyword evidence="1" id="KW-0547">Nucleotide-binding</keyword>
<dbReference type="InterPro" id="IPR050699">
    <property type="entry name" value="RNA-DNA_Helicase"/>
</dbReference>
<evidence type="ECO:0000256" key="1">
    <source>
        <dbReference type="ARBA" id="ARBA00022741"/>
    </source>
</evidence>
<evidence type="ECO:0000256" key="3">
    <source>
        <dbReference type="ARBA" id="ARBA00022806"/>
    </source>
</evidence>
<reference evidence="7 8" key="1">
    <citation type="submission" date="2019-12" db="EMBL/GenBank/DDBJ databases">
        <title>Snethiella sp. nov. sp. isolated from sea sand.</title>
        <authorList>
            <person name="Kim J."/>
            <person name="Jeong S.E."/>
            <person name="Jung H.S."/>
            <person name="Jeon C.O."/>
        </authorList>
    </citation>
    <scope>NUCLEOTIDE SEQUENCE [LARGE SCALE GENOMIC DNA]</scope>
    <source>
        <strain evidence="7 8">DP05</strain>
    </source>
</reference>
<gene>
    <name evidence="7" type="ORF">GQE98_01475</name>
</gene>
<protein>
    <submittedName>
        <fullName evidence="7">Disulfide oxidoreductase</fullName>
    </submittedName>
</protein>
<feature type="compositionally biased region" description="Basic residues" evidence="5">
    <location>
        <begin position="918"/>
        <end position="928"/>
    </location>
</feature>
<dbReference type="InterPro" id="IPR001650">
    <property type="entry name" value="Helicase_C-like"/>
</dbReference>
<feature type="compositionally biased region" description="Basic and acidic residues" evidence="5">
    <location>
        <begin position="766"/>
        <end position="776"/>
    </location>
</feature>
<dbReference type="PANTHER" id="PTHR12131:SF1">
    <property type="entry name" value="ATP-DEPENDENT RNA HELICASE SUPV3L1, MITOCHONDRIAL-RELATED"/>
    <property type="match status" value="1"/>
</dbReference>
<dbReference type="InterPro" id="IPR027417">
    <property type="entry name" value="P-loop_NTPase"/>
</dbReference>
<organism evidence="7 8">
    <name type="scientific">Sneathiella litorea</name>
    <dbReference type="NCBI Taxonomy" id="2606216"/>
    <lineage>
        <taxon>Bacteria</taxon>
        <taxon>Pseudomonadati</taxon>
        <taxon>Pseudomonadota</taxon>
        <taxon>Alphaproteobacteria</taxon>
        <taxon>Sneathiellales</taxon>
        <taxon>Sneathiellaceae</taxon>
        <taxon>Sneathiella</taxon>
    </lineage>
</organism>
<evidence type="ECO:0000313" key="7">
    <source>
        <dbReference type="EMBL" id="MZR29295.1"/>
    </source>
</evidence>
<dbReference type="InterPro" id="IPR055206">
    <property type="entry name" value="DEXQc_SUV3"/>
</dbReference>
<evidence type="ECO:0000313" key="8">
    <source>
        <dbReference type="Proteomes" id="UP000476030"/>
    </source>
</evidence>
<keyword evidence="4" id="KW-0067">ATP-binding</keyword>
<dbReference type="GO" id="GO:0016787">
    <property type="term" value="F:hydrolase activity"/>
    <property type="evidence" value="ECO:0007669"/>
    <property type="project" value="UniProtKB-KW"/>
</dbReference>
<feature type="compositionally biased region" description="Basic and acidic residues" evidence="5">
    <location>
        <begin position="786"/>
        <end position="823"/>
    </location>
</feature>
<name>A0A6L8W2L2_9PROT</name>
<accession>A0A6L8W2L2</accession>
<dbReference type="Gene3D" id="3.40.50.300">
    <property type="entry name" value="P-loop containing nucleotide triphosphate hydrolases"/>
    <property type="match status" value="2"/>
</dbReference>
<evidence type="ECO:0000256" key="2">
    <source>
        <dbReference type="ARBA" id="ARBA00022801"/>
    </source>
</evidence>
<dbReference type="EMBL" id="WTUW01000001">
    <property type="protein sequence ID" value="MZR29295.1"/>
    <property type="molecule type" value="Genomic_DNA"/>
</dbReference>
<dbReference type="PROSITE" id="PS51194">
    <property type="entry name" value="HELICASE_CTER"/>
    <property type="match status" value="1"/>
</dbReference>
<comment type="caution">
    <text evidence="7">The sequence shown here is derived from an EMBL/GenBank/DDBJ whole genome shotgun (WGS) entry which is preliminary data.</text>
</comment>
<evidence type="ECO:0000256" key="4">
    <source>
        <dbReference type="ARBA" id="ARBA00022840"/>
    </source>
</evidence>